<accession>A0A1N6EH02</accession>
<evidence type="ECO:0000256" key="5">
    <source>
        <dbReference type="RuleBase" id="RU361279"/>
    </source>
</evidence>
<sequence>MTHNKQEIRKAYLAKRLALSDDEAQQRNARLLEQCKSLVLPPHSRYVHLFLPIAAKKEVDTYPLAAWLREQYPGISLVLSRSYLATAGMQHYLWDEHTTLIHNSYGIPEPESGKLIAPQEMDVVFVPLLAFDEAGHRVGYGKGMYDAFLRQCREDVLKIGLSLFGPVPALIEDVFEGDVPMNHIITPERIYTFTA</sequence>
<keyword evidence="3 4" id="KW-0067">ATP-binding</keyword>
<feature type="binding site" evidence="4">
    <location>
        <position position="58"/>
    </location>
    <ligand>
        <name>substrate</name>
    </ligand>
</feature>
<keyword evidence="7" id="KW-1185">Reference proteome</keyword>
<dbReference type="RefSeq" id="WP_074238736.1">
    <property type="nucleotide sequence ID" value="NZ_FSRA01000001.1"/>
</dbReference>
<comment type="similarity">
    <text evidence="1 5">Belongs to the 5-formyltetrahydrofolate cyclo-ligase family.</text>
</comment>
<keyword evidence="6" id="KW-0436">Ligase</keyword>
<dbReference type="GO" id="GO:0035999">
    <property type="term" value="P:tetrahydrofolate interconversion"/>
    <property type="evidence" value="ECO:0007669"/>
    <property type="project" value="TreeGrafter"/>
</dbReference>
<evidence type="ECO:0000256" key="3">
    <source>
        <dbReference type="ARBA" id="ARBA00022840"/>
    </source>
</evidence>
<dbReference type="Pfam" id="PF01812">
    <property type="entry name" value="5-FTHF_cyc-lig"/>
    <property type="match status" value="1"/>
</dbReference>
<dbReference type="InterPro" id="IPR024185">
    <property type="entry name" value="FTHF_cligase-like_sf"/>
</dbReference>
<comment type="catalytic activity">
    <reaction evidence="5">
        <text>(6S)-5-formyl-5,6,7,8-tetrahydrofolate + ATP = (6R)-5,10-methenyltetrahydrofolate + ADP + phosphate</text>
        <dbReference type="Rhea" id="RHEA:10488"/>
        <dbReference type="ChEBI" id="CHEBI:30616"/>
        <dbReference type="ChEBI" id="CHEBI:43474"/>
        <dbReference type="ChEBI" id="CHEBI:57455"/>
        <dbReference type="ChEBI" id="CHEBI:57457"/>
        <dbReference type="ChEBI" id="CHEBI:456216"/>
        <dbReference type="EC" id="6.3.3.2"/>
    </reaction>
</comment>
<dbReference type="PANTHER" id="PTHR23407:SF1">
    <property type="entry name" value="5-FORMYLTETRAHYDROFOLATE CYCLO-LIGASE"/>
    <property type="match status" value="1"/>
</dbReference>
<feature type="binding site" evidence="4">
    <location>
        <position position="51"/>
    </location>
    <ligand>
        <name>substrate</name>
    </ligand>
</feature>
<dbReference type="GO" id="GO:0046872">
    <property type="term" value="F:metal ion binding"/>
    <property type="evidence" value="ECO:0007669"/>
    <property type="project" value="UniProtKB-KW"/>
</dbReference>
<evidence type="ECO:0000256" key="4">
    <source>
        <dbReference type="PIRSR" id="PIRSR006806-1"/>
    </source>
</evidence>
<dbReference type="PIRSF" id="PIRSF006806">
    <property type="entry name" value="FTHF_cligase"/>
    <property type="match status" value="1"/>
</dbReference>
<dbReference type="PANTHER" id="PTHR23407">
    <property type="entry name" value="ATPASE INHIBITOR/5-FORMYLTETRAHYDROFOLATE CYCLO-LIGASE"/>
    <property type="match status" value="1"/>
</dbReference>
<gene>
    <name evidence="6" type="ORF">SAMN04488055_1603</name>
</gene>
<name>A0A1N6EH02_9BACT</name>
<dbReference type="GO" id="GO:0009396">
    <property type="term" value="P:folic acid-containing compound biosynthetic process"/>
    <property type="evidence" value="ECO:0007669"/>
    <property type="project" value="TreeGrafter"/>
</dbReference>
<dbReference type="NCBIfam" id="TIGR02727">
    <property type="entry name" value="MTHFS_bact"/>
    <property type="match status" value="1"/>
</dbReference>
<protein>
    <recommendedName>
        <fullName evidence="5">5-formyltetrahydrofolate cyclo-ligase</fullName>
        <ecNumber evidence="5">6.3.3.2</ecNumber>
    </recommendedName>
</protein>
<comment type="cofactor">
    <cofactor evidence="5">
        <name>Mg(2+)</name>
        <dbReference type="ChEBI" id="CHEBI:18420"/>
    </cofactor>
</comment>
<evidence type="ECO:0000313" key="6">
    <source>
        <dbReference type="EMBL" id="SIN82313.1"/>
    </source>
</evidence>
<proteinExistence type="inferred from homology"/>
<dbReference type="GO" id="GO:0030272">
    <property type="term" value="F:5-formyltetrahydrofolate cyclo-ligase activity"/>
    <property type="evidence" value="ECO:0007669"/>
    <property type="project" value="UniProtKB-EC"/>
</dbReference>
<dbReference type="Gene3D" id="3.40.50.10420">
    <property type="entry name" value="NagB/RpiA/CoA transferase-like"/>
    <property type="match status" value="1"/>
</dbReference>
<evidence type="ECO:0000256" key="2">
    <source>
        <dbReference type="ARBA" id="ARBA00022741"/>
    </source>
</evidence>
<evidence type="ECO:0000256" key="1">
    <source>
        <dbReference type="ARBA" id="ARBA00010638"/>
    </source>
</evidence>
<dbReference type="OrthoDB" id="9801938at2"/>
<feature type="binding site" evidence="4">
    <location>
        <begin position="137"/>
        <end position="145"/>
    </location>
    <ligand>
        <name>ATP</name>
        <dbReference type="ChEBI" id="CHEBI:30616"/>
    </ligand>
</feature>
<feature type="binding site" evidence="4">
    <location>
        <begin position="5"/>
        <end position="9"/>
    </location>
    <ligand>
        <name>ATP</name>
        <dbReference type="ChEBI" id="CHEBI:30616"/>
    </ligand>
</feature>
<dbReference type="STRING" id="536979.SAMN04488055_1603"/>
<dbReference type="SUPFAM" id="SSF100950">
    <property type="entry name" value="NagB/RpiA/CoA transferase-like"/>
    <property type="match status" value="1"/>
</dbReference>
<dbReference type="InterPro" id="IPR002698">
    <property type="entry name" value="FTHF_cligase"/>
</dbReference>
<dbReference type="EMBL" id="FSRA01000001">
    <property type="protein sequence ID" value="SIN82313.1"/>
    <property type="molecule type" value="Genomic_DNA"/>
</dbReference>
<keyword evidence="2 4" id="KW-0547">Nucleotide-binding</keyword>
<dbReference type="Proteomes" id="UP000185003">
    <property type="component" value="Unassembled WGS sequence"/>
</dbReference>
<dbReference type="InterPro" id="IPR037171">
    <property type="entry name" value="NagB/RpiA_transferase-like"/>
</dbReference>
<keyword evidence="5" id="KW-0479">Metal-binding</keyword>
<dbReference type="AlphaFoldDB" id="A0A1N6EH02"/>
<evidence type="ECO:0000313" key="7">
    <source>
        <dbReference type="Proteomes" id="UP000185003"/>
    </source>
</evidence>
<reference evidence="6 7" key="1">
    <citation type="submission" date="2016-11" db="EMBL/GenBank/DDBJ databases">
        <authorList>
            <person name="Jaros S."/>
            <person name="Januszkiewicz K."/>
            <person name="Wedrychowicz H."/>
        </authorList>
    </citation>
    <scope>NUCLEOTIDE SEQUENCE [LARGE SCALE GENOMIC DNA]</scope>
    <source>
        <strain evidence="6 7">DSM 24787</strain>
    </source>
</reference>
<keyword evidence="5" id="KW-0460">Magnesium</keyword>
<dbReference type="GO" id="GO:0005524">
    <property type="term" value="F:ATP binding"/>
    <property type="evidence" value="ECO:0007669"/>
    <property type="project" value="UniProtKB-KW"/>
</dbReference>
<organism evidence="6 7">
    <name type="scientific">Chitinophaga niabensis</name>
    <dbReference type="NCBI Taxonomy" id="536979"/>
    <lineage>
        <taxon>Bacteria</taxon>
        <taxon>Pseudomonadati</taxon>
        <taxon>Bacteroidota</taxon>
        <taxon>Chitinophagia</taxon>
        <taxon>Chitinophagales</taxon>
        <taxon>Chitinophagaceae</taxon>
        <taxon>Chitinophaga</taxon>
    </lineage>
</organism>
<dbReference type="EC" id="6.3.3.2" evidence="5"/>